<dbReference type="NCBIfam" id="TIGR04226">
    <property type="entry name" value="RrgB_K2N_iso_D2"/>
    <property type="match status" value="1"/>
</dbReference>
<accession>A0ABS4CIW8</accession>
<dbReference type="InterPro" id="IPR013783">
    <property type="entry name" value="Ig-like_fold"/>
</dbReference>
<proteinExistence type="predicted"/>
<feature type="domain" description="DUF11" evidence="1">
    <location>
        <begin position="1020"/>
        <end position="1138"/>
    </location>
</feature>
<dbReference type="NCBIfam" id="TIGR01451">
    <property type="entry name" value="B_ant_repeat"/>
    <property type="match status" value="1"/>
</dbReference>
<evidence type="ECO:0000259" key="1">
    <source>
        <dbReference type="Pfam" id="PF01345"/>
    </source>
</evidence>
<dbReference type="Pfam" id="PF01345">
    <property type="entry name" value="DUF11"/>
    <property type="match status" value="1"/>
</dbReference>
<dbReference type="Pfam" id="PF20585">
    <property type="entry name" value="Pectate_lyase_5"/>
    <property type="match status" value="1"/>
</dbReference>
<dbReference type="RefSeq" id="WP_209557324.1">
    <property type="nucleotide sequence ID" value="NZ_JAEDXU010000004.1"/>
</dbReference>
<dbReference type="Proteomes" id="UP000673375">
    <property type="component" value="Unassembled WGS sequence"/>
</dbReference>
<dbReference type="Gene3D" id="2.60.40.740">
    <property type="match status" value="1"/>
</dbReference>
<gene>
    <name evidence="2" type="ORF">I6N96_09430</name>
</gene>
<dbReference type="EMBL" id="JAEDXU010000004">
    <property type="protein sequence ID" value="MBP1046506.1"/>
    <property type="molecule type" value="Genomic_DNA"/>
</dbReference>
<dbReference type="InterPro" id="IPR046776">
    <property type="entry name" value="Pectate_lyase_5"/>
</dbReference>
<dbReference type="InterPro" id="IPR001434">
    <property type="entry name" value="OmcB-like_DUF11"/>
</dbReference>
<dbReference type="InterPro" id="IPR026466">
    <property type="entry name" value="Fim_isopep_form_D2_dom"/>
</dbReference>
<name>A0ABS4CIW8_9ENTE</name>
<evidence type="ECO:0000313" key="2">
    <source>
        <dbReference type="EMBL" id="MBP1046506.1"/>
    </source>
</evidence>
<dbReference type="InterPro" id="IPR047589">
    <property type="entry name" value="DUF11_rpt"/>
</dbReference>
<dbReference type="Gene3D" id="2.60.40.10">
    <property type="entry name" value="Immunoglobulins"/>
    <property type="match status" value="1"/>
</dbReference>
<comment type="caution">
    <text evidence="2">The sequence shown here is derived from an EMBL/GenBank/DDBJ whole genome shotgun (WGS) entry which is preliminary data.</text>
</comment>
<protein>
    <submittedName>
        <fullName evidence="2">Isopeptide-forming domain-containing fimbrial protein</fullName>
    </submittedName>
</protein>
<keyword evidence="3" id="KW-1185">Reference proteome</keyword>
<evidence type="ECO:0000313" key="3">
    <source>
        <dbReference type="Proteomes" id="UP000673375"/>
    </source>
</evidence>
<reference evidence="2 3" key="1">
    <citation type="submission" date="2020-12" db="EMBL/GenBank/DDBJ databases">
        <title>Vagococcus allomyrinae sp. nov. and Enterococcus lavae sp. nov., isolated from the larvae of Allomyrina dichotoma.</title>
        <authorList>
            <person name="Lee S.D."/>
        </authorList>
    </citation>
    <scope>NUCLEOTIDE SEQUENCE [LARGE SCALE GENOMIC DNA]</scope>
    <source>
        <strain evidence="2 3">BWM-S5</strain>
    </source>
</reference>
<organism evidence="2 3">
    <name type="scientific">Enterococcus larvae</name>
    <dbReference type="NCBI Taxonomy" id="2794352"/>
    <lineage>
        <taxon>Bacteria</taxon>
        <taxon>Bacillati</taxon>
        <taxon>Bacillota</taxon>
        <taxon>Bacilli</taxon>
        <taxon>Lactobacillales</taxon>
        <taxon>Enterococcaceae</taxon>
        <taxon>Enterococcus</taxon>
    </lineage>
</organism>
<sequence>MKIGKKSYLLIIMALVLLLGSIPFLGSTNSIKASSEDYKLEIVRVQEYNKLVIAKLSVAKLSGQKLQLKAEGTTYVPVEGLFEELALEDSERLSTNGTDRRDLIDIEFVDDGKAFTAFITMDIDRNSTLEEGNIQLLTESGKVVAETTFEINNQGELKKAAGNSPAAALKQERNAAEIAAFDLAIPTPGVTADVTNWADFKSAMESPTIDWINIKGDLTASSTISNVGVSKVINGNDNGTIRKIDMGSEKVTLVAAAAGSQLILTDVDLVGTSDEPMLSASTPANSANWTVATNNVNVLSGNQRPLAHLDEGNITLAGTSDFQSTGFVLTTFLRAKNLLVEENADITANLTTKFFEAVTDNASMNVTNGKLVVSVDAENAAVSFTGKASLKFTGSKTNVIFSANLTTLATTTGSNPNAIHANTAAALAISDLIGGSEILLDDQAQVVIESRAVSKGTPALLILGINSKIEVSNDSKLTISGESADSNSNAALIRYGNSTANVGGGNSIKASNDSEVIIDKKGGASPGIRMYGDANEINIESGSDFILHNVGDGQAKDPGANARNQGIQYRNGAAGNTSSFSVTGDHSNVSIITTSGAAIDCNAQMLDVTAGEGSYFIVRGKTESQARGVFSASGNKLTFNMDKPKYFDFRNDRSGGGYIFEGSGDSEFNMIQSDLQVWKSGINLDGNPSDSWSLINSKWSDVNFSTGITTNGVEFGNFEGAPAYSRMTANNQKAIIDELRVPTDADKYIWGHATVPEGKYDPIRAAYTGEVGVRVSVSEAGSVAASTAAGTIVEDPSGTGAVSVYGDDARAGIFKIPTSNGDFLVKGQRIEVVTAWRGALADEGGSNVHISDSGDIQTPQRTVLDVTPPQPTRLTDENLNNAANILSGTGAEAGATVYIYYDTGDRASGTLLGTTTVLPDGSWSYQLTDYLIDTKELSVYLGDNVIQHAAAQVVSGAGETPILYDQTGLIKPPATNQSGGNINPYTNYSYHDAVFEGVKKYIVADVLPNLPIMTKTVVADSGSTTDADIGEELTYTLIAKNDKPTSVATTWKGVVVTDVLPRGLTFTPATAEVAINGTLISHAAGTPNVNEYSYDAGTRLLTVNIGDLNSAASATITFKAVVAGTASGSINNTATALGESPRFADGPESVTGEYEKISETDNALLTVAGTLSIASVPDIDFKIEEAKLNEGTRVIDPKITGNLVVADNRVSQKSWTLTAKLLAPMKAVGETDSRYILEDAVRYDTGTEEKVITIDGTNILTHTHDSAGEYNVNSRWSTTGEGFKFYIDGGKVNKLGKYEAILEFTLEDTPIPPTP</sequence>